<proteinExistence type="predicted"/>
<dbReference type="Proteomes" id="UP001151760">
    <property type="component" value="Unassembled WGS sequence"/>
</dbReference>
<reference evidence="1" key="1">
    <citation type="journal article" date="2022" name="Int. J. Mol. Sci.">
        <title>Draft Genome of Tanacetum Coccineum: Genomic Comparison of Closely Related Tanacetum-Family Plants.</title>
        <authorList>
            <person name="Yamashiro T."/>
            <person name="Shiraishi A."/>
            <person name="Nakayama K."/>
            <person name="Satake H."/>
        </authorList>
    </citation>
    <scope>NUCLEOTIDE SEQUENCE</scope>
</reference>
<dbReference type="PANTHER" id="PTHR48449">
    <property type="entry name" value="DUF1985 DOMAIN-CONTAINING PROTEIN"/>
    <property type="match status" value="1"/>
</dbReference>
<gene>
    <name evidence="1" type="ORF">Tco_0770517</name>
</gene>
<organism evidence="1 2">
    <name type="scientific">Tanacetum coccineum</name>
    <dbReference type="NCBI Taxonomy" id="301880"/>
    <lineage>
        <taxon>Eukaryota</taxon>
        <taxon>Viridiplantae</taxon>
        <taxon>Streptophyta</taxon>
        <taxon>Embryophyta</taxon>
        <taxon>Tracheophyta</taxon>
        <taxon>Spermatophyta</taxon>
        <taxon>Magnoliopsida</taxon>
        <taxon>eudicotyledons</taxon>
        <taxon>Gunneridae</taxon>
        <taxon>Pentapetalae</taxon>
        <taxon>asterids</taxon>
        <taxon>campanulids</taxon>
        <taxon>Asterales</taxon>
        <taxon>Asteraceae</taxon>
        <taxon>Asteroideae</taxon>
        <taxon>Anthemideae</taxon>
        <taxon>Anthemidinae</taxon>
        <taxon>Tanacetum</taxon>
    </lineage>
</organism>
<accession>A0ABQ4ZEE7</accession>
<dbReference type="EMBL" id="BQNB010011232">
    <property type="protein sequence ID" value="GJS87881.1"/>
    <property type="molecule type" value="Genomic_DNA"/>
</dbReference>
<sequence>MEDLIEVSDAKITIRSSLGFLRDVKKKLEEPGNEKRNTLFRATVFDKWLDIPAFANDNLLLNYIFHHQVSAEPSVDCPPITYSICGNSFEFGRKEFCLITGFLFGKLPKKETYKGIPSSIFLDRIFPDRCTNRVKKVKGDDLMLLFTTDDLWFGISDHDAVRTDSVGEVLVPDVEQEQNLICLIVDTADETSQLDLNIHSDDHVQDLNSTYQDIDKDSNIHCKDHVEEQNSPFQDMDKESNIHSHDTVKQQTSLNMCKEHVLAEFDAIKATTMIGQTAHYLMVQMLRYGVDMTK</sequence>
<keyword evidence="2" id="KW-1185">Reference proteome</keyword>
<evidence type="ECO:0000313" key="1">
    <source>
        <dbReference type="EMBL" id="GJS87881.1"/>
    </source>
</evidence>
<dbReference type="PANTHER" id="PTHR48449:SF1">
    <property type="entry name" value="DUF1985 DOMAIN-CONTAINING PROTEIN"/>
    <property type="match status" value="1"/>
</dbReference>
<comment type="caution">
    <text evidence="1">The sequence shown here is derived from an EMBL/GenBank/DDBJ whole genome shotgun (WGS) entry which is preliminary data.</text>
</comment>
<evidence type="ECO:0000313" key="2">
    <source>
        <dbReference type="Proteomes" id="UP001151760"/>
    </source>
</evidence>
<reference evidence="1" key="2">
    <citation type="submission" date="2022-01" db="EMBL/GenBank/DDBJ databases">
        <authorList>
            <person name="Yamashiro T."/>
            <person name="Shiraishi A."/>
            <person name="Satake H."/>
            <person name="Nakayama K."/>
        </authorList>
    </citation>
    <scope>NUCLEOTIDE SEQUENCE</scope>
</reference>
<protein>
    <submittedName>
        <fullName evidence="1">Uncharacterized protein</fullName>
    </submittedName>
</protein>
<name>A0ABQ4ZEE7_9ASTR</name>